<dbReference type="InterPro" id="IPR032675">
    <property type="entry name" value="LRR_dom_sf"/>
</dbReference>
<dbReference type="Gene3D" id="1.20.5.4130">
    <property type="match status" value="1"/>
</dbReference>
<dbReference type="FunFam" id="1.10.10.10:FF:000322">
    <property type="entry name" value="Probable disease resistance protein At1g63360"/>
    <property type="match status" value="1"/>
</dbReference>
<keyword evidence="3" id="KW-0677">Repeat</keyword>
<dbReference type="Gene3D" id="1.10.8.430">
    <property type="entry name" value="Helical domain of apoptotic protease-activating factors"/>
    <property type="match status" value="1"/>
</dbReference>
<dbReference type="Pfam" id="PF23598">
    <property type="entry name" value="LRR_14"/>
    <property type="match status" value="1"/>
</dbReference>
<dbReference type="InterPro" id="IPR055414">
    <property type="entry name" value="LRR_R13L4/SHOC2-like"/>
</dbReference>
<evidence type="ECO:0000256" key="1">
    <source>
        <dbReference type="ARBA" id="ARBA00008894"/>
    </source>
</evidence>
<reference evidence="11" key="1">
    <citation type="submission" date="2019-10" db="EMBL/GenBank/DDBJ databases">
        <authorList>
            <person name="Zhang R."/>
            <person name="Pan Y."/>
            <person name="Wang J."/>
            <person name="Ma R."/>
            <person name="Yu S."/>
        </authorList>
    </citation>
    <scope>NUCLEOTIDE SEQUENCE</scope>
    <source>
        <strain evidence="11">LA-IB0</strain>
        <tissue evidence="11">Leaf</tissue>
    </source>
</reference>
<dbReference type="Gene3D" id="1.10.10.10">
    <property type="entry name" value="Winged helix-like DNA-binding domain superfamily/Winged helix DNA-binding domain"/>
    <property type="match status" value="1"/>
</dbReference>
<dbReference type="InterPro" id="IPR044974">
    <property type="entry name" value="Disease_R_plants"/>
</dbReference>
<keyword evidence="4" id="KW-0547">Nucleotide-binding</keyword>
<protein>
    <submittedName>
        <fullName evidence="11">Uncharacterized protein</fullName>
    </submittedName>
</protein>
<dbReference type="SUPFAM" id="SSF52058">
    <property type="entry name" value="L domain-like"/>
    <property type="match status" value="1"/>
</dbReference>
<feature type="domain" description="NB-ARC" evidence="7">
    <location>
        <begin position="178"/>
        <end position="342"/>
    </location>
</feature>
<dbReference type="FunFam" id="3.40.50.300:FF:001091">
    <property type="entry name" value="Probable disease resistance protein At1g61300"/>
    <property type="match status" value="1"/>
</dbReference>
<keyword evidence="2" id="KW-0433">Leucine-rich repeat</keyword>
<dbReference type="GO" id="GO:0098542">
    <property type="term" value="P:defense response to other organism"/>
    <property type="evidence" value="ECO:0007669"/>
    <property type="project" value="TreeGrafter"/>
</dbReference>
<dbReference type="PANTHER" id="PTHR23155">
    <property type="entry name" value="DISEASE RESISTANCE PROTEIN RP"/>
    <property type="match status" value="1"/>
</dbReference>
<dbReference type="InterPro" id="IPR038005">
    <property type="entry name" value="RX-like_CC"/>
</dbReference>
<evidence type="ECO:0000256" key="3">
    <source>
        <dbReference type="ARBA" id="ARBA00022737"/>
    </source>
</evidence>
<accession>A0AAV6XC44</accession>
<dbReference type="InterPro" id="IPR042197">
    <property type="entry name" value="Apaf_helical"/>
</dbReference>
<dbReference type="InterPro" id="IPR036388">
    <property type="entry name" value="WH-like_DNA-bd_sf"/>
</dbReference>
<dbReference type="GO" id="GO:0005524">
    <property type="term" value="F:ATP binding"/>
    <property type="evidence" value="ECO:0007669"/>
    <property type="project" value="UniProtKB-KW"/>
</dbReference>
<dbReference type="GO" id="GO:0051607">
    <property type="term" value="P:defense response to virus"/>
    <property type="evidence" value="ECO:0007669"/>
    <property type="project" value="UniProtKB-ARBA"/>
</dbReference>
<dbReference type="Pfam" id="PF23559">
    <property type="entry name" value="WHD_DRP"/>
    <property type="match status" value="1"/>
</dbReference>
<evidence type="ECO:0000313" key="11">
    <source>
        <dbReference type="EMBL" id="KAG8380406.1"/>
    </source>
</evidence>
<dbReference type="PRINTS" id="PR00364">
    <property type="entry name" value="DISEASERSIST"/>
</dbReference>
<keyword evidence="5" id="KW-0611">Plant defense</keyword>
<keyword evidence="6" id="KW-0067">ATP-binding</keyword>
<dbReference type="Gene3D" id="3.80.10.10">
    <property type="entry name" value="Ribonuclease Inhibitor"/>
    <property type="match status" value="1"/>
</dbReference>
<dbReference type="SUPFAM" id="SSF52540">
    <property type="entry name" value="P-loop containing nucleoside triphosphate hydrolases"/>
    <property type="match status" value="1"/>
</dbReference>
<evidence type="ECO:0000259" key="8">
    <source>
        <dbReference type="Pfam" id="PF18052"/>
    </source>
</evidence>
<gene>
    <name evidence="11" type="ORF">BUALT_Bualt06G0012000</name>
</gene>
<evidence type="ECO:0000259" key="9">
    <source>
        <dbReference type="Pfam" id="PF23559"/>
    </source>
</evidence>
<feature type="domain" description="Disease resistance N-terminal" evidence="8">
    <location>
        <begin position="5"/>
        <end position="92"/>
    </location>
</feature>
<evidence type="ECO:0000256" key="5">
    <source>
        <dbReference type="ARBA" id="ARBA00022821"/>
    </source>
</evidence>
<sequence>MAEAAMSFAVEKLGDLAIQKVAFLRGVEGQVNMLKSKLEWMQCFLKDAAEKQGNDERVRKWISDIREVAQDAEDAIETFILKVETPKKSSGLLERCVCFPNHVYHLDRVGEEIESILIRLDAIDKNRQTYGIQNLGDGVSLFRKSDNKNELRRLSPWQRDKHIVGLEEDMELMLQKAILGEMNGRSVATIAGMGGLGKSTLAKEVYNHAAIAVQFDCRAWVCVSNEFNPKEIIKELLLQLVEPKEQVEVLNIVDKSPVQHLKSMLHTRLKGRRYFIVLDDVWHEETWESLISAFPDEQDKESRLLVTSRSRDTPRCARYVNELKALEWEKSWQLFLKKAFSDDIDGKCPEELEETGKEIVKKCYGLPLAITVVGGLLVKQRKSGWETVLKRMNSPLGSSKDSVSTILELSYHDLPPQLKSCFLCLGFFKEDATIRASKLVQLWIAEGLVPRERGGQETMEEIARSYLDELINRNMVQVKDTSKDDRVKTCYIHDLLRELSIRKAKEEIGFEILNEGNSQSSHKPRHRAICCSTYSGTPNKHIRSLFFHGGGEIDGNPSFWKSFDLLRLLDLEDFVLINLPDTIGALIGLRYLGLRNTKLKELPSSLGRLKNLQVLDITRNKGVKVPNILWKMDSLCHLYMSEIRCEVPLQIDSLKNLQTLTYISMDNWALEHAQLSNLCKLGIELNKNSDVSKLFTSLAILENLLCLNLRVPNYGSFPSLDGLHILKRLTRLKLDGILTTLPSSFPPNLSCLTLVGTFLDMDPMPGLEKLPKLLYLKFDGGAYSGEEMMISHEGFPRLKVLNLSDLSLKNPRVAKGAMPELKRLEIYKCPSMHSLPEELRSMTSLQELKMVTSVEIASKLRGEDSHIISNIPNINLIDVPYDEFSKISERQFVLGLSRWLDGTSAGILDLPFAESSVIREKLQGPNEDDRWISREFAELSRWFDQKRRDQKSGDL</sequence>
<dbReference type="GO" id="GO:0043531">
    <property type="term" value="F:ADP binding"/>
    <property type="evidence" value="ECO:0007669"/>
    <property type="project" value="InterPro"/>
</dbReference>
<dbReference type="EMBL" id="WHWC01000006">
    <property type="protein sequence ID" value="KAG8380406.1"/>
    <property type="molecule type" value="Genomic_DNA"/>
</dbReference>
<evidence type="ECO:0000313" key="12">
    <source>
        <dbReference type="Proteomes" id="UP000826271"/>
    </source>
</evidence>
<name>A0AAV6XC44_9LAMI</name>
<dbReference type="CDD" id="cd14798">
    <property type="entry name" value="RX-CC_like"/>
    <property type="match status" value="1"/>
</dbReference>
<evidence type="ECO:0000256" key="6">
    <source>
        <dbReference type="ARBA" id="ARBA00022840"/>
    </source>
</evidence>
<dbReference type="InterPro" id="IPR058922">
    <property type="entry name" value="WHD_DRP"/>
</dbReference>
<keyword evidence="12" id="KW-1185">Reference proteome</keyword>
<evidence type="ECO:0000256" key="4">
    <source>
        <dbReference type="ARBA" id="ARBA00022741"/>
    </source>
</evidence>
<evidence type="ECO:0000259" key="7">
    <source>
        <dbReference type="Pfam" id="PF00931"/>
    </source>
</evidence>
<dbReference type="AlphaFoldDB" id="A0AAV6XC44"/>
<comment type="similarity">
    <text evidence="1">Belongs to the disease resistance NB-LRR family.</text>
</comment>
<dbReference type="InterPro" id="IPR002182">
    <property type="entry name" value="NB-ARC"/>
</dbReference>
<feature type="domain" description="Disease resistance protein winged helix" evidence="9">
    <location>
        <begin position="428"/>
        <end position="499"/>
    </location>
</feature>
<organism evidence="11 12">
    <name type="scientific">Buddleja alternifolia</name>
    <dbReference type="NCBI Taxonomy" id="168488"/>
    <lineage>
        <taxon>Eukaryota</taxon>
        <taxon>Viridiplantae</taxon>
        <taxon>Streptophyta</taxon>
        <taxon>Embryophyta</taxon>
        <taxon>Tracheophyta</taxon>
        <taxon>Spermatophyta</taxon>
        <taxon>Magnoliopsida</taxon>
        <taxon>eudicotyledons</taxon>
        <taxon>Gunneridae</taxon>
        <taxon>Pentapetalae</taxon>
        <taxon>asterids</taxon>
        <taxon>lamiids</taxon>
        <taxon>Lamiales</taxon>
        <taxon>Scrophulariaceae</taxon>
        <taxon>Buddlejeae</taxon>
        <taxon>Buddleja</taxon>
    </lineage>
</organism>
<feature type="domain" description="Disease resistance R13L4/SHOC-2-like LRR" evidence="10">
    <location>
        <begin position="541"/>
        <end position="860"/>
    </location>
</feature>
<dbReference type="InterPro" id="IPR027417">
    <property type="entry name" value="P-loop_NTPase"/>
</dbReference>
<dbReference type="Pfam" id="PF00931">
    <property type="entry name" value="NB-ARC"/>
    <property type="match status" value="1"/>
</dbReference>
<evidence type="ECO:0000259" key="10">
    <source>
        <dbReference type="Pfam" id="PF23598"/>
    </source>
</evidence>
<dbReference type="Gene3D" id="3.40.50.300">
    <property type="entry name" value="P-loop containing nucleotide triphosphate hydrolases"/>
    <property type="match status" value="1"/>
</dbReference>
<dbReference type="PANTHER" id="PTHR23155:SF1193">
    <property type="entry name" value="DISEASE RESISTANCE PROTEIN RPP13-RELATED"/>
    <property type="match status" value="1"/>
</dbReference>
<evidence type="ECO:0000256" key="2">
    <source>
        <dbReference type="ARBA" id="ARBA00022614"/>
    </source>
</evidence>
<dbReference type="InterPro" id="IPR041118">
    <property type="entry name" value="Rx_N"/>
</dbReference>
<proteinExistence type="inferred from homology"/>
<comment type="caution">
    <text evidence="11">The sequence shown here is derived from an EMBL/GenBank/DDBJ whole genome shotgun (WGS) entry which is preliminary data.</text>
</comment>
<dbReference type="Pfam" id="PF18052">
    <property type="entry name" value="Rx_N"/>
    <property type="match status" value="1"/>
</dbReference>
<dbReference type="Proteomes" id="UP000826271">
    <property type="component" value="Unassembled WGS sequence"/>
</dbReference>